<evidence type="ECO:0000256" key="1">
    <source>
        <dbReference type="SAM" id="SignalP"/>
    </source>
</evidence>
<dbReference type="EnsemblMetazoa" id="GMOY013048-RA">
    <property type="protein sequence ID" value="GMOY013048-PA"/>
    <property type="gene ID" value="GMOY013048"/>
</dbReference>
<dbReference type="EMBL" id="CCAG010020379">
    <property type="status" value="NOT_ANNOTATED_CDS"/>
    <property type="molecule type" value="Genomic_DNA"/>
</dbReference>
<feature type="chain" id="PRO_5008408255" evidence="1">
    <location>
        <begin position="27"/>
        <end position="342"/>
    </location>
</feature>
<proteinExistence type="predicted"/>
<dbReference type="AlphaFoldDB" id="A0A1B0GGE3"/>
<accession>A0A1B0GGE3</accession>
<reference evidence="2" key="1">
    <citation type="submission" date="2020-05" db="UniProtKB">
        <authorList>
            <consortium name="EnsemblMetazoa"/>
        </authorList>
    </citation>
    <scope>IDENTIFICATION</scope>
    <source>
        <strain evidence="2">Yale</strain>
    </source>
</reference>
<protein>
    <submittedName>
        <fullName evidence="2">Uncharacterized protein</fullName>
    </submittedName>
</protein>
<organism evidence="2 3">
    <name type="scientific">Glossina morsitans morsitans</name>
    <name type="common">Savannah tsetse fly</name>
    <dbReference type="NCBI Taxonomy" id="37546"/>
    <lineage>
        <taxon>Eukaryota</taxon>
        <taxon>Metazoa</taxon>
        <taxon>Ecdysozoa</taxon>
        <taxon>Arthropoda</taxon>
        <taxon>Hexapoda</taxon>
        <taxon>Insecta</taxon>
        <taxon>Pterygota</taxon>
        <taxon>Neoptera</taxon>
        <taxon>Endopterygota</taxon>
        <taxon>Diptera</taxon>
        <taxon>Brachycera</taxon>
        <taxon>Muscomorpha</taxon>
        <taxon>Hippoboscoidea</taxon>
        <taxon>Glossinidae</taxon>
        <taxon>Glossina</taxon>
    </lineage>
</organism>
<keyword evidence="1" id="KW-0732">Signal</keyword>
<keyword evidence="3" id="KW-1185">Reference proteome</keyword>
<dbReference type="Proteomes" id="UP000092444">
    <property type="component" value="Unassembled WGS sequence"/>
</dbReference>
<feature type="signal peptide" evidence="1">
    <location>
        <begin position="1"/>
        <end position="26"/>
    </location>
</feature>
<name>A0A1B0GGE3_GLOMM</name>
<evidence type="ECO:0000313" key="3">
    <source>
        <dbReference type="Proteomes" id="UP000092444"/>
    </source>
</evidence>
<sequence length="342" mass="39601">MDSICEMKNGFALNFISMCLTSFLVAAIHDDYDSGKRALVLRRKSDRMQNDYQHMYEGIPVYQIIQPISESLRSPRLYKHSFQKVHPLNKYSDGFLQAPNARNYQKYEAKRFLNHHDEYNNKERYRSLINDEVLGEHSWDFSKDEILHLQPMREEAFEHNIAKRVKPKSFLDETESFILSKPFAFAGKSLKSKNMQWQNNRNRNINVVANPYRANVNTADYCDCNKQRYSVIVPSFCLDYSGGTLCKMETCEINIHFVPFPLFDGVNVKDGLHSSTEVNDKELSQVSTVSTKGDKIVNEEEKETILTTTPDIEESTFKTMLHAAKVHSGMVNGMRSSKHQRE</sequence>
<evidence type="ECO:0000313" key="2">
    <source>
        <dbReference type="EnsemblMetazoa" id="GMOY013048-PA"/>
    </source>
</evidence>
<dbReference type="VEuPathDB" id="VectorBase:GMOY013048"/>